<dbReference type="CDD" id="cd06185">
    <property type="entry name" value="PDR_like"/>
    <property type="match status" value="1"/>
</dbReference>
<dbReference type="Gene3D" id="3.10.20.30">
    <property type="match status" value="1"/>
</dbReference>
<gene>
    <name evidence="6" type="ORF">B0T10DRAFT_3076</name>
</gene>
<dbReference type="Gene3D" id="2.40.30.10">
    <property type="entry name" value="Translation factors"/>
    <property type="match status" value="1"/>
</dbReference>
<dbReference type="Pfam" id="PF03473">
    <property type="entry name" value="MOSC"/>
    <property type="match status" value="1"/>
</dbReference>
<dbReference type="Pfam" id="PF00111">
    <property type="entry name" value="Fer2"/>
    <property type="match status" value="1"/>
</dbReference>
<dbReference type="SUPFAM" id="SSF50800">
    <property type="entry name" value="PK beta-barrel domain-like"/>
    <property type="match status" value="1"/>
</dbReference>
<dbReference type="PROSITE" id="PS51085">
    <property type="entry name" value="2FE2S_FER_2"/>
    <property type="match status" value="1"/>
</dbReference>
<dbReference type="InterPro" id="IPR052353">
    <property type="entry name" value="Benzoxazolinone_Detox_Enz"/>
</dbReference>
<feature type="domain" description="MOSC" evidence="4">
    <location>
        <begin position="41"/>
        <end position="178"/>
    </location>
</feature>
<dbReference type="PROSITE" id="PS51384">
    <property type="entry name" value="FAD_FR"/>
    <property type="match status" value="1"/>
</dbReference>
<keyword evidence="6" id="KW-0418">Kinase</keyword>
<dbReference type="GO" id="GO:0016301">
    <property type="term" value="F:kinase activity"/>
    <property type="evidence" value="ECO:0007669"/>
    <property type="project" value="UniProtKB-KW"/>
</dbReference>
<keyword evidence="1" id="KW-0479">Metal-binding</keyword>
<keyword evidence="1" id="KW-0408">Iron</keyword>
<dbReference type="SUPFAM" id="SSF52343">
    <property type="entry name" value="Ferredoxin reductase-like, C-terminal NADP-linked domain"/>
    <property type="match status" value="1"/>
</dbReference>
<reference evidence="6 7" key="1">
    <citation type="journal article" date="2021" name="Nat. Commun.">
        <title>Genetic determinants of endophytism in the Arabidopsis root mycobiome.</title>
        <authorList>
            <person name="Mesny F."/>
            <person name="Miyauchi S."/>
            <person name="Thiergart T."/>
            <person name="Pickel B."/>
            <person name="Atanasova L."/>
            <person name="Karlsson M."/>
            <person name="Huettel B."/>
            <person name="Barry K.W."/>
            <person name="Haridas S."/>
            <person name="Chen C."/>
            <person name="Bauer D."/>
            <person name="Andreopoulos W."/>
            <person name="Pangilinan J."/>
            <person name="LaButti K."/>
            <person name="Riley R."/>
            <person name="Lipzen A."/>
            <person name="Clum A."/>
            <person name="Drula E."/>
            <person name="Henrissat B."/>
            <person name="Kohler A."/>
            <person name="Grigoriev I.V."/>
            <person name="Martin F.M."/>
            <person name="Hacquard S."/>
        </authorList>
    </citation>
    <scope>NUCLEOTIDE SEQUENCE [LARGE SCALE GENOMIC DNA]</scope>
    <source>
        <strain evidence="6 7">MPI-CAGE-CH-0241</strain>
    </source>
</reference>
<dbReference type="GO" id="GO:0016491">
    <property type="term" value="F:oxidoreductase activity"/>
    <property type="evidence" value="ECO:0007669"/>
    <property type="project" value="InterPro"/>
</dbReference>
<dbReference type="InterPro" id="IPR017927">
    <property type="entry name" value="FAD-bd_FR_type"/>
</dbReference>
<keyword evidence="7" id="KW-1185">Reference proteome</keyword>
<dbReference type="InterPro" id="IPR017938">
    <property type="entry name" value="Riboflavin_synthase-like_b-brl"/>
</dbReference>
<dbReference type="InterPro" id="IPR006058">
    <property type="entry name" value="2Fe2S_fd_BS"/>
</dbReference>
<dbReference type="EMBL" id="JAGPYM010000001">
    <property type="protein sequence ID" value="KAH6899702.1"/>
    <property type="molecule type" value="Genomic_DNA"/>
</dbReference>
<evidence type="ECO:0000256" key="1">
    <source>
        <dbReference type="ARBA" id="ARBA00022714"/>
    </source>
</evidence>
<dbReference type="GO" id="GO:0030151">
    <property type="term" value="F:molybdenum ion binding"/>
    <property type="evidence" value="ECO:0007669"/>
    <property type="project" value="InterPro"/>
</dbReference>
<dbReference type="InterPro" id="IPR011037">
    <property type="entry name" value="Pyrv_Knase-like_insert_dom_sf"/>
</dbReference>
<dbReference type="PRINTS" id="PR00409">
    <property type="entry name" value="PHDIOXRDTASE"/>
</dbReference>
<proteinExistence type="predicted"/>
<keyword evidence="6" id="KW-0808">Transferase</keyword>
<sequence>MIAPDPVSLSRPFGVDKLLEIRTSPMKKMAGIDVVSGIDKTIVQGPMKLTKLGLEGDEHDPTFHGGPDKAILGYCSAHYRDWQASYPERTDRFVPGGFGENFVTAAMNERNVCIGDVISVGPEVLLQVSLPRQPCFKLNHRFSLKNFAPVTYQTSRTGWYYRVVREGSVNVGDEIKLVERKWPRWTIERIQEYLHRDTTNLAMNEELAAIEALGEESRGQFRNRVAKARRKTKKEDAWVDFEIVSRNMETRRVVSLVFKAVKRDPEAERFSPGSHARLRLPNGLVRSYSLVSTAATSDKESVGNMFELGIALDDNSRGASRYLHESAKVGDVFQVGRVTADVVPGKSASMHVLIAGGIGITAFLALIKAFDAINWAFHLHYAVRSAEDIPFGDRLEPLRKNITIYDKSMGERMDIGKIVKTLPWNSHLYVCGPNRMMEATKAAADENCIPPGEVHYEAFAADVSGDPFEAEVANKGGKIVKVGEDESLLEALRREFGDVPSSCEVGNCGTCKVTLRSGAVDHRGVALLPEEKETAMLACVSRGIGRIGIEV</sequence>
<dbReference type="AlphaFoldDB" id="A0A9P9AVT7"/>
<dbReference type="GO" id="GO:0051537">
    <property type="term" value="F:2 iron, 2 sulfur cluster binding"/>
    <property type="evidence" value="ECO:0007669"/>
    <property type="project" value="UniProtKB-KW"/>
</dbReference>
<keyword evidence="6" id="KW-0670">Pyruvate</keyword>
<protein>
    <submittedName>
        <fullName evidence="6">Pyruvate kinase-like protein</fullName>
    </submittedName>
</protein>
<accession>A0A9P9AVT7</accession>
<dbReference type="Gene3D" id="2.40.33.20">
    <property type="entry name" value="PK beta-barrel domain-like"/>
    <property type="match status" value="1"/>
</dbReference>
<name>A0A9P9AVT7_9HYPO</name>
<dbReference type="InterPro" id="IPR001041">
    <property type="entry name" value="2Fe-2S_ferredoxin-type"/>
</dbReference>
<dbReference type="PANTHER" id="PTHR30212">
    <property type="entry name" value="PROTEIN YIIM"/>
    <property type="match status" value="1"/>
</dbReference>
<feature type="domain" description="FAD-binding FR-type" evidence="5">
    <location>
        <begin position="236"/>
        <end position="351"/>
    </location>
</feature>
<dbReference type="PANTHER" id="PTHR30212:SF2">
    <property type="entry name" value="PROTEIN YIIM"/>
    <property type="match status" value="1"/>
</dbReference>
<dbReference type="InterPro" id="IPR012675">
    <property type="entry name" value="Beta-grasp_dom_sf"/>
</dbReference>
<dbReference type="InterPro" id="IPR005163">
    <property type="entry name" value="Tri_helical_YiiM-like"/>
</dbReference>
<dbReference type="InterPro" id="IPR039261">
    <property type="entry name" value="FNR_nucleotide-bd"/>
</dbReference>
<evidence type="ECO:0000256" key="2">
    <source>
        <dbReference type="ARBA" id="ARBA00023014"/>
    </source>
</evidence>
<keyword evidence="2" id="KW-0411">Iron-sulfur</keyword>
<dbReference type="Proteomes" id="UP000777438">
    <property type="component" value="Unassembled WGS sequence"/>
</dbReference>
<evidence type="ECO:0000313" key="6">
    <source>
        <dbReference type="EMBL" id="KAH6899702.1"/>
    </source>
</evidence>
<dbReference type="PROSITE" id="PS51340">
    <property type="entry name" value="MOSC"/>
    <property type="match status" value="1"/>
</dbReference>
<evidence type="ECO:0000313" key="7">
    <source>
        <dbReference type="Proteomes" id="UP000777438"/>
    </source>
</evidence>
<dbReference type="PROSITE" id="PS00197">
    <property type="entry name" value="2FE2S_FER_1"/>
    <property type="match status" value="1"/>
</dbReference>
<dbReference type="CDD" id="cd00207">
    <property type="entry name" value="fer2"/>
    <property type="match status" value="1"/>
</dbReference>
<evidence type="ECO:0000259" key="4">
    <source>
        <dbReference type="PROSITE" id="PS51340"/>
    </source>
</evidence>
<keyword evidence="1" id="KW-0001">2Fe-2S</keyword>
<dbReference type="SUPFAM" id="SSF63380">
    <property type="entry name" value="Riboflavin synthase domain-like"/>
    <property type="match status" value="1"/>
</dbReference>
<dbReference type="Gene3D" id="3.40.50.80">
    <property type="entry name" value="Nucleotide-binding domain of ferredoxin-NADP reductase (FNR) module"/>
    <property type="match status" value="1"/>
</dbReference>
<organism evidence="6 7">
    <name type="scientific">Thelonectria olida</name>
    <dbReference type="NCBI Taxonomy" id="1576542"/>
    <lineage>
        <taxon>Eukaryota</taxon>
        <taxon>Fungi</taxon>
        <taxon>Dikarya</taxon>
        <taxon>Ascomycota</taxon>
        <taxon>Pezizomycotina</taxon>
        <taxon>Sordariomycetes</taxon>
        <taxon>Hypocreomycetidae</taxon>
        <taxon>Hypocreales</taxon>
        <taxon>Nectriaceae</taxon>
        <taxon>Thelonectria</taxon>
    </lineage>
</organism>
<dbReference type="SUPFAM" id="SSF54292">
    <property type="entry name" value="2Fe-2S ferredoxin-like"/>
    <property type="match status" value="1"/>
</dbReference>
<dbReference type="GO" id="GO:0030170">
    <property type="term" value="F:pyridoxal phosphate binding"/>
    <property type="evidence" value="ECO:0007669"/>
    <property type="project" value="InterPro"/>
</dbReference>
<comment type="caution">
    <text evidence="6">The sequence shown here is derived from an EMBL/GenBank/DDBJ whole genome shotgun (WGS) entry which is preliminary data.</text>
</comment>
<dbReference type="InterPro" id="IPR036010">
    <property type="entry name" value="2Fe-2S_ferredoxin-like_sf"/>
</dbReference>
<evidence type="ECO:0000259" key="5">
    <source>
        <dbReference type="PROSITE" id="PS51384"/>
    </source>
</evidence>
<dbReference type="InterPro" id="IPR005302">
    <property type="entry name" value="MoCF_Sase_C"/>
</dbReference>
<evidence type="ECO:0000259" key="3">
    <source>
        <dbReference type="PROSITE" id="PS51085"/>
    </source>
</evidence>
<dbReference type="Pfam" id="PF03475">
    <property type="entry name" value="YiiM_3-alpha"/>
    <property type="match status" value="1"/>
</dbReference>
<dbReference type="OrthoDB" id="5390at2759"/>
<feature type="domain" description="2Fe-2S ferredoxin-type" evidence="3">
    <location>
        <begin position="468"/>
        <end position="551"/>
    </location>
</feature>